<proteinExistence type="predicted"/>
<organism evidence="2">
    <name type="scientific">Fagus sylvatica</name>
    <name type="common">Beechnut</name>
    <dbReference type="NCBI Taxonomy" id="28930"/>
    <lineage>
        <taxon>Eukaryota</taxon>
        <taxon>Viridiplantae</taxon>
        <taxon>Streptophyta</taxon>
        <taxon>Embryophyta</taxon>
        <taxon>Tracheophyta</taxon>
        <taxon>Spermatophyta</taxon>
        <taxon>Magnoliopsida</taxon>
        <taxon>eudicotyledons</taxon>
        <taxon>Gunneridae</taxon>
        <taxon>Pentapetalae</taxon>
        <taxon>rosids</taxon>
        <taxon>fabids</taxon>
        <taxon>Fagales</taxon>
        <taxon>Fagaceae</taxon>
        <taxon>Fagus</taxon>
    </lineage>
</organism>
<evidence type="ECO:0000256" key="1">
    <source>
        <dbReference type="SAM" id="MobiDB-lite"/>
    </source>
</evidence>
<dbReference type="PANTHER" id="PTHR47546">
    <property type="entry name" value="S15/NS1, RNA-BINDING PROTEIN"/>
    <property type="match status" value="1"/>
</dbReference>
<sequence length="318" mass="35449">MRLREREKHSQRDVLGGGESASTTIQASHPNTEPSITLLPSSTSCLTTPDHDHDHDHDQSSSDVKATLKQQRPTSTFPPSKPFTPLNPSFSRPSKAASLEEIRKNLSEFRIRSSVPPPSTNSSSSSNPISFQELYNKRNAMAKADNHNATTDGSAMFSLDTIRQSLKMMKMTIGPSQNDRRSGDPMSLSAFKSSLKLKPAPDLVIGGTDTLHVSVFAKERERKEGETETMAMKTEFVKMYGYEELGMKLRKLRPSVEEGKKEALCLSLSELNDRLMKLREMEEKETELRMAGVPYKDLKGSLALIRMSEIEKAKKNSS</sequence>
<feature type="compositionally biased region" description="Basic and acidic residues" evidence="1">
    <location>
        <begin position="49"/>
        <end position="60"/>
    </location>
</feature>
<feature type="region of interest" description="Disordered" evidence="1">
    <location>
        <begin position="109"/>
        <end position="129"/>
    </location>
</feature>
<reference evidence="2" key="1">
    <citation type="submission" date="2018-02" db="EMBL/GenBank/DDBJ databases">
        <authorList>
            <person name="Cohen D.B."/>
            <person name="Kent A.D."/>
        </authorList>
    </citation>
    <scope>NUCLEOTIDE SEQUENCE</scope>
</reference>
<protein>
    <submittedName>
        <fullName evidence="2">Uncharacterized protein</fullName>
    </submittedName>
</protein>
<gene>
    <name evidence="2" type="ORF">FSB_LOCUS51936</name>
</gene>
<dbReference type="EMBL" id="OIVN01005791">
    <property type="protein sequence ID" value="SPD24054.1"/>
    <property type="molecule type" value="Genomic_DNA"/>
</dbReference>
<name>A0A2N9IIF0_FAGSY</name>
<feature type="compositionally biased region" description="Basic and acidic residues" evidence="1">
    <location>
        <begin position="1"/>
        <end position="12"/>
    </location>
</feature>
<feature type="compositionally biased region" description="Low complexity" evidence="1">
    <location>
        <begin position="34"/>
        <end position="48"/>
    </location>
</feature>
<evidence type="ECO:0000313" key="2">
    <source>
        <dbReference type="EMBL" id="SPD24054.1"/>
    </source>
</evidence>
<dbReference type="PANTHER" id="PTHR47546:SF3">
    <property type="entry name" value="30S RIBOSOMAL PROTEIN S15, CHLOROPLASTIC"/>
    <property type="match status" value="1"/>
</dbReference>
<dbReference type="AlphaFoldDB" id="A0A2N9IIF0"/>
<feature type="compositionally biased region" description="Low complexity" evidence="1">
    <location>
        <begin position="120"/>
        <end position="129"/>
    </location>
</feature>
<feature type="region of interest" description="Disordered" evidence="1">
    <location>
        <begin position="1"/>
        <end position="97"/>
    </location>
</feature>
<feature type="compositionally biased region" description="Polar residues" evidence="1">
    <location>
        <begin position="20"/>
        <end position="33"/>
    </location>
</feature>
<accession>A0A2N9IIF0</accession>